<proteinExistence type="inferred from homology"/>
<keyword evidence="4 6" id="KW-0808">Transferase</keyword>
<dbReference type="EC" id="2.1.1.198" evidence="6"/>
<dbReference type="InterPro" id="IPR018063">
    <property type="entry name" value="SAM_MeTrfase_RsmI_CS"/>
</dbReference>
<evidence type="ECO:0000256" key="1">
    <source>
        <dbReference type="ARBA" id="ARBA00022490"/>
    </source>
</evidence>
<evidence type="ECO:0000313" key="8">
    <source>
        <dbReference type="EMBL" id="MBC3537204.1"/>
    </source>
</evidence>
<evidence type="ECO:0000313" key="9">
    <source>
        <dbReference type="Proteomes" id="UP000606870"/>
    </source>
</evidence>
<dbReference type="PANTHER" id="PTHR46111:SF1">
    <property type="entry name" value="RIBOSOMAL RNA SMALL SUBUNIT METHYLTRANSFERASE I"/>
    <property type="match status" value="1"/>
</dbReference>
<evidence type="ECO:0000259" key="7">
    <source>
        <dbReference type="Pfam" id="PF00590"/>
    </source>
</evidence>
<evidence type="ECO:0000256" key="4">
    <source>
        <dbReference type="ARBA" id="ARBA00022679"/>
    </source>
</evidence>
<organism evidence="8 9">
    <name type="scientific">Megasphaera hominis</name>
    <dbReference type="NCBI Taxonomy" id="159836"/>
    <lineage>
        <taxon>Bacteria</taxon>
        <taxon>Bacillati</taxon>
        <taxon>Bacillota</taxon>
        <taxon>Negativicutes</taxon>
        <taxon>Veillonellales</taxon>
        <taxon>Veillonellaceae</taxon>
        <taxon>Megasphaera</taxon>
    </lineage>
</organism>
<dbReference type="PROSITE" id="PS01296">
    <property type="entry name" value="RSMI"/>
    <property type="match status" value="1"/>
</dbReference>
<dbReference type="InterPro" id="IPR014776">
    <property type="entry name" value="4pyrrole_Mease_sub2"/>
</dbReference>
<keyword evidence="3 6" id="KW-0489">Methyltransferase</keyword>
<protein>
    <recommendedName>
        <fullName evidence="6">Ribosomal RNA small subunit methyltransferase I</fullName>
        <ecNumber evidence="6">2.1.1.198</ecNumber>
    </recommendedName>
    <alternativeName>
        <fullName evidence="6">16S rRNA 2'-O-ribose C1402 methyltransferase</fullName>
    </alternativeName>
    <alternativeName>
        <fullName evidence="6">rRNA (cytidine-2'-O-)-methyltransferase RsmI</fullName>
    </alternativeName>
</protein>
<dbReference type="GO" id="GO:0008168">
    <property type="term" value="F:methyltransferase activity"/>
    <property type="evidence" value="ECO:0007669"/>
    <property type="project" value="UniProtKB-KW"/>
</dbReference>
<comment type="similarity">
    <text evidence="6">Belongs to the methyltransferase superfamily. RsmI family.</text>
</comment>
<dbReference type="PANTHER" id="PTHR46111">
    <property type="entry name" value="RIBOSOMAL RNA SMALL SUBUNIT METHYLTRANSFERASE I"/>
    <property type="match status" value="1"/>
</dbReference>
<accession>A0ABR6VKH6</accession>
<dbReference type="Gene3D" id="3.40.1010.10">
    <property type="entry name" value="Cobalt-precorrin-4 Transmethylase, Domain 1"/>
    <property type="match status" value="1"/>
</dbReference>
<dbReference type="Pfam" id="PF00590">
    <property type="entry name" value="TP_methylase"/>
    <property type="match status" value="1"/>
</dbReference>
<dbReference type="InterPro" id="IPR008189">
    <property type="entry name" value="rRNA_ssu_MeTfrase_I"/>
</dbReference>
<evidence type="ECO:0000256" key="6">
    <source>
        <dbReference type="HAMAP-Rule" id="MF_01877"/>
    </source>
</evidence>
<keyword evidence="9" id="KW-1185">Reference proteome</keyword>
<dbReference type="RefSeq" id="WP_186503429.1">
    <property type="nucleotide sequence ID" value="NZ_JACOGK010000021.1"/>
</dbReference>
<dbReference type="EMBL" id="JACOGK010000021">
    <property type="protein sequence ID" value="MBC3537204.1"/>
    <property type="molecule type" value="Genomic_DNA"/>
</dbReference>
<evidence type="ECO:0000256" key="5">
    <source>
        <dbReference type="ARBA" id="ARBA00022691"/>
    </source>
</evidence>
<dbReference type="Proteomes" id="UP000606870">
    <property type="component" value="Unassembled WGS sequence"/>
</dbReference>
<keyword evidence="2 6" id="KW-0698">rRNA processing</keyword>
<feature type="domain" description="Tetrapyrrole methylase" evidence="7">
    <location>
        <begin position="9"/>
        <end position="208"/>
    </location>
</feature>
<dbReference type="Gene3D" id="3.30.950.10">
    <property type="entry name" value="Methyltransferase, Cobalt-precorrin-4 Transmethylase, Domain 2"/>
    <property type="match status" value="1"/>
</dbReference>
<dbReference type="InterPro" id="IPR000878">
    <property type="entry name" value="4pyrrol_Mease"/>
</dbReference>
<dbReference type="NCBIfam" id="TIGR00096">
    <property type="entry name" value="16S rRNA (cytidine(1402)-2'-O)-methyltransferase"/>
    <property type="match status" value="1"/>
</dbReference>
<gene>
    <name evidence="6 8" type="primary">rsmI</name>
    <name evidence="8" type="ORF">H8J70_08060</name>
</gene>
<dbReference type="HAMAP" id="MF_01877">
    <property type="entry name" value="16SrRNA_methyltr_I"/>
    <property type="match status" value="1"/>
</dbReference>
<comment type="catalytic activity">
    <reaction evidence="6">
        <text>cytidine(1402) in 16S rRNA + S-adenosyl-L-methionine = 2'-O-methylcytidine(1402) in 16S rRNA + S-adenosyl-L-homocysteine + H(+)</text>
        <dbReference type="Rhea" id="RHEA:42924"/>
        <dbReference type="Rhea" id="RHEA-COMP:10285"/>
        <dbReference type="Rhea" id="RHEA-COMP:10286"/>
        <dbReference type="ChEBI" id="CHEBI:15378"/>
        <dbReference type="ChEBI" id="CHEBI:57856"/>
        <dbReference type="ChEBI" id="CHEBI:59789"/>
        <dbReference type="ChEBI" id="CHEBI:74495"/>
        <dbReference type="ChEBI" id="CHEBI:82748"/>
        <dbReference type="EC" id="2.1.1.198"/>
    </reaction>
</comment>
<keyword evidence="5 6" id="KW-0949">S-adenosyl-L-methionine</keyword>
<evidence type="ECO:0000256" key="3">
    <source>
        <dbReference type="ARBA" id="ARBA00022603"/>
    </source>
</evidence>
<comment type="function">
    <text evidence="6">Catalyzes the 2'-O-methylation of the ribose of cytidine 1402 (C1402) in 16S rRNA.</text>
</comment>
<comment type="subcellular location">
    <subcellularLocation>
        <location evidence="6">Cytoplasm</location>
    </subcellularLocation>
</comment>
<dbReference type="PIRSF" id="PIRSF005917">
    <property type="entry name" value="MTase_YraL"/>
    <property type="match status" value="1"/>
</dbReference>
<comment type="caution">
    <text evidence="8">The sequence shown here is derived from an EMBL/GenBank/DDBJ whole genome shotgun (WGS) entry which is preliminary data.</text>
</comment>
<name>A0ABR6VKH6_9FIRM</name>
<dbReference type="SUPFAM" id="SSF53790">
    <property type="entry name" value="Tetrapyrrole methylase"/>
    <property type="match status" value="1"/>
</dbReference>
<reference evidence="8 9" key="1">
    <citation type="submission" date="2020-08" db="EMBL/GenBank/DDBJ databases">
        <authorList>
            <person name="Liu C."/>
            <person name="Sun Q."/>
        </authorList>
    </citation>
    <scope>NUCLEOTIDE SEQUENCE [LARGE SCALE GENOMIC DNA]</scope>
    <source>
        <strain evidence="8 9">NSJ-59</strain>
    </source>
</reference>
<dbReference type="GO" id="GO:0032259">
    <property type="term" value="P:methylation"/>
    <property type="evidence" value="ECO:0007669"/>
    <property type="project" value="UniProtKB-KW"/>
</dbReference>
<dbReference type="CDD" id="cd11648">
    <property type="entry name" value="RsmI"/>
    <property type="match status" value="1"/>
</dbReference>
<sequence length="285" mass="31228">MAEVFQKGTLYLCATPIGNMEDITYRAVRCLREADLIAAEDTRHTRLLLAAYDIDTPLTSYHEHNKAEKGPQLIARLEAGEMIAVVSDAGMPAICDPGSDLVRLALEAGVPIVPLPGANAGLTGLIASGMDTTRFTFAGFLPKTKKHRLPVLEELKPYTGTLIFYEAPHRLLTVLKEMQAVLGDRKAVLCRELTKRYEEYRRGTLGELLEALDSQDIRGEFVVLVAGAAPQAEAEGGQSEQDYTSLVRELMAQGIDKKQAIRTVAQRSGVSRRTVYQAVLATENQ</sequence>
<evidence type="ECO:0000256" key="2">
    <source>
        <dbReference type="ARBA" id="ARBA00022552"/>
    </source>
</evidence>
<dbReference type="InterPro" id="IPR035996">
    <property type="entry name" value="4pyrrol_Methylase_sf"/>
</dbReference>
<dbReference type="InterPro" id="IPR014777">
    <property type="entry name" value="4pyrrole_Mease_sub1"/>
</dbReference>
<keyword evidence="1 6" id="KW-0963">Cytoplasm</keyword>